<dbReference type="PANTHER" id="PTHR13479:SF40">
    <property type="entry name" value="SMALL RIBOSOMAL SUBUNIT PROTEIN BS18M"/>
    <property type="match status" value="1"/>
</dbReference>
<evidence type="ECO:0000313" key="6">
    <source>
        <dbReference type="EMBL" id="QDH81780.1"/>
    </source>
</evidence>
<keyword evidence="6" id="KW-0934">Plastid</keyword>
<keyword evidence="2 4" id="KW-0689">Ribosomal protein</keyword>
<geneLocation type="chloroplast" evidence="6"/>
<evidence type="ECO:0000256" key="5">
    <source>
        <dbReference type="RuleBase" id="RU003910"/>
    </source>
</evidence>
<reference evidence="6" key="1">
    <citation type="submission" date="2019-02" db="EMBL/GenBank/DDBJ databases">
        <title>Dictyochophyceae plastid genomes reveal unusual variability of their organisation.</title>
        <authorList>
            <person name="Han K.Y."/>
            <person name="Maciszewski K."/>
            <person name="Graf L."/>
            <person name="Andersen R.A."/>
            <person name="Karnkowska A."/>
            <person name="Yoon H.S."/>
        </authorList>
    </citation>
    <scope>NUCLEOTIDE SEQUENCE</scope>
</reference>
<dbReference type="InterPro" id="IPR001648">
    <property type="entry name" value="Ribosomal_bS18"/>
</dbReference>
<dbReference type="PRINTS" id="PR00974">
    <property type="entry name" value="RIBOSOMALS18"/>
</dbReference>
<evidence type="ECO:0000256" key="3">
    <source>
        <dbReference type="ARBA" id="ARBA00023274"/>
    </source>
</evidence>
<comment type="subcellular location">
    <subcellularLocation>
        <location evidence="4">Plastid</location>
        <location evidence="4">Chloroplast</location>
    </subcellularLocation>
</comment>
<dbReference type="RefSeq" id="YP_009677119.1">
    <property type="nucleotide sequence ID" value="NC_043929.1"/>
</dbReference>
<dbReference type="Gene3D" id="4.10.640.10">
    <property type="entry name" value="Ribosomal protein S18"/>
    <property type="match status" value="1"/>
</dbReference>
<comment type="subunit">
    <text evidence="4">Part of the 30S ribosomal subunit.</text>
</comment>
<gene>
    <name evidence="4 6" type="primary">rps18</name>
</gene>
<dbReference type="SUPFAM" id="SSF46911">
    <property type="entry name" value="Ribosomal protein S18"/>
    <property type="match status" value="1"/>
</dbReference>
<dbReference type="AlphaFoldDB" id="A0A514CPQ7"/>
<dbReference type="NCBIfam" id="TIGR00165">
    <property type="entry name" value="S18"/>
    <property type="match status" value="1"/>
</dbReference>
<dbReference type="GO" id="GO:0005763">
    <property type="term" value="C:mitochondrial small ribosomal subunit"/>
    <property type="evidence" value="ECO:0007669"/>
    <property type="project" value="TreeGrafter"/>
</dbReference>
<accession>A0A514CPQ7</accession>
<name>A0A514CPQ7_9STRA</name>
<dbReference type="HAMAP" id="MF_00270">
    <property type="entry name" value="Ribosomal_bS18"/>
    <property type="match status" value="1"/>
</dbReference>
<dbReference type="GO" id="GO:0009507">
    <property type="term" value="C:chloroplast"/>
    <property type="evidence" value="ECO:0007669"/>
    <property type="project" value="UniProtKB-SubCell"/>
</dbReference>
<keyword evidence="4" id="KW-0694">RNA-binding</keyword>
<dbReference type="GO" id="GO:0070181">
    <property type="term" value="F:small ribosomal subunit rRNA binding"/>
    <property type="evidence" value="ECO:0007669"/>
    <property type="project" value="TreeGrafter"/>
</dbReference>
<comment type="similarity">
    <text evidence="1 4 5">Belongs to the bacterial ribosomal protein bS18 family.</text>
</comment>
<evidence type="ECO:0000256" key="1">
    <source>
        <dbReference type="ARBA" id="ARBA00005589"/>
    </source>
</evidence>
<dbReference type="GO" id="GO:0003735">
    <property type="term" value="F:structural constituent of ribosome"/>
    <property type="evidence" value="ECO:0007669"/>
    <property type="project" value="InterPro"/>
</dbReference>
<evidence type="ECO:0000256" key="2">
    <source>
        <dbReference type="ARBA" id="ARBA00022980"/>
    </source>
</evidence>
<organism evidence="6">
    <name type="scientific">Octactis speculum</name>
    <dbReference type="NCBI Taxonomy" id="3111310"/>
    <lineage>
        <taxon>Eukaryota</taxon>
        <taxon>Sar</taxon>
        <taxon>Stramenopiles</taxon>
        <taxon>Ochrophyta</taxon>
        <taxon>Dictyochophyceae</taxon>
        <taxon>Dictyochales</taxon>
        <taxon>Dictyochaceae</taxon>
        <taxon>Octactis</taxon>
    </lineage>
</organism>
<dbReference type="PANTHER" id="PTHR13479">
    <property type="entry name" value="30S RIBOSOMAL PROTEIN S18"/>
    <property type="match status" value="1"/>
</dbReference>
<keyword evidence="3 4" id="KW-0687">Ribonucleoprotein</keyword>
<evidence type="ECO:0000256" key="4">
    <source>
        <dbReference type="HAMAP-Rule" id="MF_00270"/>
    </source>
</evidence>
<sequence length="77" mass="9174">MPNRRIKKRVSPIDLDQKFYDKDLSFLKTFLTEQGRITPRYITKLTVKQQNRLAKAVKRARVQNLLPFVLRDNNEIS</sequence>
<dbReference type="EMBL" id="MK561359">
    <property type="protein sequence ID" value="QDH81780.1"/>
    <property type="molecule type" value="Genomic_DNA"/>
</dbReference>
<protein>
    <recommendedName>
        <fullName evidence="4">Small ribosomal subunit protein bS18c</fullName>
    </recommendedName>
</protein>
<dbReference type="GO" id="GO:0006412">
    <property type="term" value="P:translation"/>
    <property type="evidence" value="ECO:0007669"/>
    <property type="project" value="UniProtKB-UniRule"/>
</dbReference>
<dbReference type="Pfam" id="PF01084">
    <property type="entry name" value="Ribosomal_S18"/>
    <property type="match status" value="1"/>
</dbReference>
<dbReference type="GeneID" id="40868976"/>
<dbReference type="InterPro" id="IPR036870">
    <property type="entry name" value="Ribosomal_bS18_sf"/>
</dbReference>
<proteinExistence type="inferred from homology"/>
<keyword evidence="6" id="KW-0150">Chloroplast</keyword>
<keyword evidence="4" id="KW-0699">rRNA-binding</keyword>